<comment type="similarity">
    <text evidence="1">Belongs to the LysR transcriptional regulatory family.</text>
</comment>
<dbReference type="InterPro" id="IPR000847">
    <property type="entry name" value="LysR_HTH_N"/>
</dbReference>
<keyword evidence="2" id="KW-0805">Transcription regulation</keyword>
<organism evidence="6 7">
    <name type="scientific">Variovorax defluvii</name>
    <dbReference type="NCBI Taxonomy" id="913761"/>
    <lineage>
        <taxon>Bacteria</taxon>
        <taxon>Pseudomonadati</taxon>
        <taxon>Pseudomonadota</taxon>
        <taxon>Betaproteobacteria</taxon>
        <taxon>Burkholderiales</taxon>
        <taxon>Comamonadaceae</taxon>
        <taxon>Variovorax</taxon>
    </lineage>
</organism>
<keyword evidence="4" id="KW-0804">Transcription</keyword>
<name>A0ABP8IDB1_9BURK</name>
<dbReference type="Gene3D" id="3.40.190.10">
    <property type="entry name" value="Periplasmic binding protein-like II"/>
    <property type="match status" value="2"/>
</dbReference>
<evidence type="ECO:0000313" key="6">
    <source>
        <dbReference type="EMBL" id="GAA4356336.1"/>
    </source>
</evidence>
<dbReference type="Pfam" id="PF00126">
    <property type="entry name" value="HTH_1"/>
    <property type="match status" value="1"/>
</dbReference>
<dbReference type="InterPro" id="IPR050389">
    <property type="entry name" value="LysR-type_TF"/>
</dbReference>
<accession>A0ABP8IDB1</accession>
<dbReference type="Proteomes" id="UP001500975">
    <property type="component" value="Unassembled WGS sequence"/>
</dbReference>
<evidence type="ECO:0000313" key="7">
    <source>
        <dbReference type="Proteomes" id="UP001500975"/>
    </source>
</evidence>
<evidence type="ECO:0000256" key="3">
    <source>
        <dbReference type="ARBA" id="ARBA00023125"/>
    </source>
</evidence>
<dbReference type="SUPFAM" id="SSF53850">
    <property type="entry name" value="Periplasmic binding protein-like II"/>
    <property type="match status" value="1"/>
</dbReference>
<dbReference type="InterPro" id="IPR036390">
    <property type="entry name" value="WH_DNA-bd_sf"/>
</dbReference>
<evidence type="ECO:0000259" key="5">
    <source>
        <dbReference type="PROSITE" id="PS50931"/>
    </source>
</evidence>
<reference evidence="7" key="1">
    <citation type="journal article" date="2019" name="Int. J. Syst. Evol. Microbiol.">
        <title>The Global Catalogue of Microorganisms (GCM) 10K type strain sequencing project: providing services to taxonomists for standard genome sequencing and annotation.</title>
        <authorList>
            <consortium name="The Broad Institute Genomics Platform"/>
            <consortium name="The Broad Institute Genome Sequencing Center for Infectious Disease"/>
            <person name="Wu L."/>
            <person name="Ma J."/>
        </authorList>
    </citation>
    <scope>NUCLEOTIDE SEQUENCE [LARGE SCALE GENOMIC DNA]</scope>
    <source>
        <strain evidence="7">JCM 17804</strain>
    </source>
</reference>
<dbReference type="PANTHER" id="PTHR30118:SF15">
    <property type="entry name" value="TRANSCRIPTIONAL REGULATORY PROTEIN"/>
    <property type="match status" value="1"/>
</dbReference>
<dbReference type="InterPro" id="IPR005119">
    <property type="entry name" value="LysR_subst-bd"/>
</dbReference>
<keyword evidence="7" id="KW-1185">Reference proteome</keyword>
<dbReference type="PROSITE" id="PS50931">
    <property type="entry name" value="HTH_LYSR"/>
    <property type="match status" value="1"/>
</dbReference>
<gene>
    <name evidence="6" type="ORF">GCM10023165_49290</name>
</gene>
<dbReference type="PANTHER" id="PTHR30118">
    <property type="entry name" value="HTH-TYPE TRANSCRIPTIONAL REGULATOR LEUO-RELATED"/>
    <property type="match status" value="1"/>
</dbReference>
<sequence>MHISNLDIKTMTIFSNVMRLRNLSQAASHLGLTQPAISQAITRLRKHFGDALLVRTGRGMEPTPRALELLEGIDAVLAIVHEKLESRAAFDPTGARRTFTFYSTDFGATLLLPRLVNALREVAPNIAVRAHTNNFKPAAHQLEAGEADLAFGAFTDLGGTFYQQQLFRDHHVCLAGRLFPPVTTLGKSAFRAASHVVVRPLPQGYHMVEELMRNELTSGRVALEVPNFLSLLMVLRETDMLCTVPARVGLAVGKLLGLRSFTPPFSLPTLNIKMFWHERLHRDPAHQWLRALAAQRLRMS</sequence>
<dbReference type="Gene3D" id="1.10.10.10">
    <property type="entry name" value="Winged helix-like DNA-binding domain superfamily/Winged helix DNA-binding domain"/>
    <property type="match status" value="1"/>
</dbReference>
<dbReference type="EMBL" id="BAABGJ010000080">
    <property type="protein sequence ID" value="GAA4356336.1"/>
    <property type="molecule type" value="Genomic_DNA"/>
</dbReference>
<dbReference type="SUPFAM" id="SSF46785">
    <property type="entry name" value="Winged helix' DNA-binding domain"/>
    <property type="match status" value="1"/>
</dbReference>
<dbReference type="PRINTS" id="PR00039">
    <property type="entry name" value="HTHLYSR"/>
</dbReference>
<feature type="domain" description="HTH lysR-type" evidence="5">
    <location>
        <begin position="6"/>
        <end position="63"/>
    </location>
</feature>
<keyword evidence="3" id="KW-0238">DNA-binding</keyword>
<evidence type="ECO:0000256" key="1">
    <source>
        <dbReference type="ARBA" id="ARBA00009437"/>
    </source>
</evidence>
<evidence type="ECO:0000256" key="2">
    <source>
        <dbReference type="ARBA" id="ARBA00023015"/>
    </source>
</evidence>
<dbReference type="CDD" id="cd08459">
    <property type="entry name" value="PBP2_DntR_NahR_LinR_like"/>
    <property type="match status" value="1"/>
</dbReference>
<dbReference type="InterPro" id="IPR036388">
    <property type="entry name" value="WH-like_DNA-bd_sf"/>
</dbReference>
<proteinExistence type="inferred from homology"/>
<dbReference type="RefSeq" id="WP_345541294.1">
    <property type="nucleotide sequence ID" value="NZ_BAABGJ010000080.1"/>
</dbReference>
<dbReference type="Pfam" id="PF03466">
    <property type="entry name" value="LysR_substrate"/>
    <property type="match status" value="1"/>
</dbReference>
<comment type="caution">
    <text evidence="6">The sequence shown here is derived from an EMBL/GenBank/DDBJ whole genome shotgun (WGS) entry which is preliminary data.</text>
</comment>
<evidence type="ECO:0000256" key="4">
    <source>
        <dbReference type="ARBA" id="ARBA00023163"/>
    </source>
</evidence>
<protein>
    <submittedName>
        <fullName evidence="6">LysR family transcriptional regulator</fullName>
    </submittedName>
</protein>